<evidence type="ECO:0000313" key="3">
    <source>
        <dbReference type="Proteomes" id="UP000287168"/>
    </source>
</evidence>
<dbReference type="RefSeq" id="WP_128490963.1">
    <property type="nucleotide sequence ID" value="NZ_JBHLXB010000165.1"/>
</dbReference>
<evidence type="ECO:0000313" key="2">
    <source>
        <dbReference type="EMBL" id="RWY35595.1"/>
    </source>
</evidence>
<comment type="caution">
    <text evidence="2">The sequence shown here is derived from an EMBL/GenBank/DDBJ whole genome shotgun (WGS) entry which is preliminary data.</text>
</comment>
<dbReference type="EMBL" id="SBLC01000080">
    <property type="protein sequence ID" value="RWY35595.1"/>
    <property type="molecule type" value="Genomic_DNA"/>
</dbReference>
<feature type="transmembrane region" description="Helical" evidence="1">
    <location>
        <begin position="329"/>
        <end position="346"/>
    </location>
</feature>
<feature type="transmembrane region" description="Helical" evidence="1">
    <location>
        <begin position="367"/>
        <end position="387"/>
    </location>
</feature>
<evidence type="ECO:0008006" key="4">
    <source>
        <dbReference type="Google" id="ProtNLM"/>
    </source>
</evidence>
<sequence length="401" mass="43539">MPPLVPRFFSAFAMVIFAIGQIYLVPKVVDVSDGLDFRLVWLAGDLWNNGINPYSDRFNQEYLQRFGLGPQSHFWVYPPSFQPLAGFLARLDFVHALQVWNILNFCFLHLASLLVARTITSAESADVLSVYLLIVGLASMMQATAVAISIGQTSFLVYLGIALLIYGYRTRQVVYVAAALTIVGLKPSVGIVLFCAVFASAHLRCAIIPAVMMHALLVMVSAAQMGLMADMIGFFGAVSSYATEGGPANAAENLIGLVQIANLFGLYLNGTILLLVACGTAFLIGWWAPDWALLTISLVCIIGLLVVPLHSYDLTFTVIVVAPTLCARFFPRSIFLLMGFVLLFRAENLARVTGITNPDGHIFPGSLIETIGLLVLAIATYACWFGAERLDGDPKSKVSRS</sequence>
<dbReference type="OrthoDB" id="7870274at2"/>
<protein>
    <recommendedName>
        <fullName evidence="4">DUF2029 domain-containing protein</fullName>
    </recommendedName>
</protein>
<reference evidence="2 3" key="1">
    <citation type="journal article" date="2015" name="Int. J. Syst. Evol. Microbiol.">
        <title>Gemmobacter intermedius sp. nov., isolated from a white stork (Ciconia ciconia).</title>
        <authorList>
            <person name="Kampfer P."/>
            <person name="Jerzak L."/>
            <person name="Wilharm G."/>
            <person name="Golke J."/>
            <person name="Busse H.J."/>
            <person name="Glaeser S.P."/>
        </authorList>
    </citation>
    <scope>NUCLEOTIDE SEQUENCE [LARGE SCALE GENOMIC DNA]</scope>
    <source>
        <strain evidence="2 3">119/4</strain>
    </source>
</reference>
<name>A0A451GGE8_9RHOB</name>
<gene>
    <name evidence="2" type="ORF">EP867_18725</name>
</gene>
<keyword evidence="1" id="KW-1133">Transmembrane helix</keyword>
<feature type="transmembrane region" description="Helical" evidence="1">
    <location>
        <begin position="128"/>
        <end position="161"/>
    </location>
</feature>
<keyword evidence="3" id="KW-1185">Reference proteome</keyword>
<organism evidence="2 3">
    <name type="scientific">Falsigemmobacter intermedius</name>
    <dbReference type="NCBI Taxonomy" id="1553448"/>
    <lineage>
        <taxon>Bacteria</taxon>
        <taxon>Pseudomonadati</taxon>
        <taxon>Pseudomonadota</taxon>
        <taxon>Alphaproteobacteria</taxon>
        <taxon>Rhodobacterales</taxon>
        <taxon>Paracoccaceae</taxon>
        <taxon>Falsigemmobacter</taxon>
    </lineage>
</organism>
<accession>A0A451GGE8</accession>
<feature type="transmembrane region" description="Helical" evidence="1">
    <location>
        <begin position="97"/>
        <end position="116"/>
    </location>
</feature>
<keyword evidence="1" id="KW-0472">Membrane</keyword>
<feature type="transmembrane region" description="Helical" evidence="1">
    <location>
        <begin position="211"/>
        <end position="237"/>
    </location>
</feature>
<feature type="transmembrane region" description="Helical" evidence="1">
    <location>
        <begin position="257"/>
        <end position="284"/>
    </location>
</feature>
<dbReference type="Proteomes" id="UP000287168">
    <property type="component" value="Unassembled WGS sequence"/>
</dbReference>
<keyword evidence="1" id="KW-0812">Transmembrane</keyword>
<feature type="transmembrane region" description="Helical" evidence="1">
    <location>
        <begin position="173"/>
        <end position="199"/>
    </location>
</feature>
<proteinExistence type="predicted"/>
<dbReference type="AlphaFoldDB" id="A0A451GGE8"/>
<feature type="transmembrane region" description="Helical" evidence="1">
    <location>
        <begin position="7"/>
        <end position="25"/>
    </location>
</feature>
<evidence type="ECO:0000256" key="1">
    <source>
        <dbReference type="SAM" id="Phobius"/>
    </source>
</evidence>
<feature type="transmembrane region" description="Helical" evidence="1">
    <location>
        <begin position="291"/>
        <end position="309"/>
    </location>
</feature>